<keyword evidence="2" id="KW-1185">Reference proteome</keyword>
<accession>A0ABU5CCT5</accession>
<proteinExistence type="predicted"/>
<protein>
    <submittedName>
        <fullName evidence="1">Uncharacterized protein</fullName>
    </submittedName>
</protein>
<dbReference type="Proteomes" id="UP001281447">
    <property type="component" value="Unassembled WGS sequence"/>
</dbReference>
<organism evidence="1 2">
    <name type="scientific">Tigheibacillus halophilus</name>
    <dbReference type="NCBI Taxonomy" id="361280"/>
    <lineage>
        <taxon>Bacteria</taxon>
        <taxon>Bacillati</taxon>
        <taxon>Bacillota</taxon>
        <taxon>Bacilli</taxon>
        <taxon>Bacillales</taxon>
        <taxon>Bacillaceae</taxon>
        <taxon>Tigheibacillus</taxon>
    </lineage>
</organism>
<name>A0ABU5CCT5_9BACI</name>
<sequence>MCKTCHGEGGLTVQQSWGVEFVPCPDSHCGFDKVKAWQETLATLDRLMAKVKVTA</sequence>
<evidence type="ECO:0000313" key="1">
    <source>
        <dbReference type="EMBL" id="MDY0396805.1"/>
    </source>
</evidence>
<comment type="caution">
    <text evidence="1">The sequence shown here is derived from an EMBL/GenBank/DDBJ whole genome shotgun (WGS) entry which is preliminary data.</text>
</comment>
<reference evidence="1 2" key="1">
    <citation type="submission" date="2023-10" db="EMBL/GenBank/DDBJ databases">
        <title>Virgibacillus halophilus 5B73C genome.</title>
        <authorList>
            <person name="Miliotis G."/>
            <person name="Sengupta P."/>
            <person name="Hameed A."/>
            <person name="Chuvochina M."/>
            <person name="Mcdonagh F."/>
            <person name="Simpson A.C."/>
            <person name="Singh N.K."/>
            <person name="Rekha P.D."/>
            <person name="Raman K."/>
            <person name="Hugenholtz P."/>
            <person name="Venkateswaran K."/>
        </authorList>
    </citation>
    <scope>NUCLEOTIDE SEQUENCE [LARGE SCALE GENOMIC DNA]</scope>
    <source>
        <strain evidence="1 2">5B73C</strain>
    </source>
</reference>
<dbReference type="RefSeq" id="WP_390356879.1">
    <property type="nucleotide sequence ID" value="NZ_JBHUIZ010000014.1"/>
</dbReference>
<evidence type="ECO:0000313" key="2">
    <source>
        <dbReference type="Proteomes" id="UP001281447"/>
    </source>
</evidence>
<gene>
    <name evidence="1" type="ORF">RWE15_24025</name>
</gene>
<dbReference type="EMBL" id="JAWDIP010000004">
    <property type="protein sequence ID" value="MDY0396805.1"/>
    <property type="molecule type" value="Genomic_DNA"/>
</dbReference>